<dbReference type="SUPFAM" id="SSF51735">
    <property type="entry name" value="NAD(P)-binding Rossmann-fold domains"/>
    <property type="match status" value="1"/>
</dbReference>
<dbReference type="InterPro" id="IPR036291">
    <property type="entry name" value="NAD(P)-bd_dom_sf"/>
</dbReference>
<evidence type="ECO:0000256" key="1">
    <source>
        <dbReference type="ARBA" id="ARBA00004370"/>
    </source>
</evidence>
<comment type="subcellular location">
    <subcellularLocation>
        <location evidence="1">Membrane</location>
    </subcellularLocation>
</comment>
<sequence>MNDKSLKIILTGATGFVGEGVLLETLNHANVEEVLMVNRRHFDLQHPKLRELIVPDFMNPDAVAKHLSGYDACFFCAGISSAGMNELKYSHITYETTMQFAKVLLAYNPDLVFNFVSGSHADSSEKGKVMWARVKGKTENGLMKLPFRKEFNYRPGAMLPSEGQKNVKPFYGFIVRTIAFLSPKRAVTFKEIAYSMVNAVVIGYSKQVLEIADIKELANIN</sequence>
<dbReference type="Gene3D" id="3.40.50.720">
    <property type="entry name" value="NAD(P)-binding Rossmann-like Domain"/>
    <property type="match status" value="1"/>
</dbReference>
<evidence type="ECO:0000313" key="3">
    <source>
        <dbReference type="EMBL" id="TKT88021.1"/>
    </source>
</evidence>
<feature type="domain" description="NAD-dependent epimerase/dehydratase" evidence="2">
    <location>
        <begin position="8"/>
        <end position="106"/>
    </location>
</feature>
<comment type="caution">
    <text evidence="3">The sequence shown here is derived from an EMBL/GenBank/DDBJ whole genome shotgun (WGS) entry which is preliminary data.</text>
</comment>
<reference evidence="3 4" key="1">
    <citation type="submission" date="2019-05" db="EMBL/GenBank/DDBJ databases">
        <title>Dyadobacter AR-3-8 sp. nov., isolated from arctic soil.</title>
        <authorList>
            <person name="Chaudhary D.K."/>
        </authorList>
    </citation>
    <scope>NUCLEOTIDE SEQUENCE [LARGE SCALE GENOMIC DNA]</scope>
    <source>
        <strain evidence="3 4">AR-3-8</strain>
    </source>
</reference>
<dbReference type="Proteomes" id="UP000304900">
    <property type="component" value="Unassembled WGS sequence"/>
</dbReference>
<dbReference type="Pfam" id="PF01370">
    <property type="entry name" value="Epimerase"/>
    <property type="match status" value="1"/>
</dbReference>
<organism evidence="3 4">
    <name type="scientific">Dyadobacter frigoris</name>
    <dbReference type="NCBI Taxonomy" id="2576211"/>
    <lineage>
        <taxon>Bacteria</taxon>
        <taxon>Pseudomonadati</taxon>
        <taxon>Bacteroidota</taxon>
        <taxon>Cytophagia</taxon>
        <taxon>Cytophagales</taxon>
        <taxon>Spirosomataceae</taxon>
        <taxon>Dyadobacter</taxon>
    </lineage>
</organism>
<gene>
    <name evidence="3" type="ORF">FDK13_28385</name>
</gene>
<evidence type="ECO:0000313" key="4">
    <source>
        <dbReference type="Proteomes" id="UP000304900"/>
    </source>
</evidence>
<name>A0A4U6CWJ1_9BACT</name>
<dbReference type="InterPro" id="IPR001509">
    <property type="entry name" value="Epimerase_deHydtase"/>
</dbReference>
<dbReference type="GO" id="GO:0016020">
    <property type="term" value="C:membrane"/>
    <property type="evidence" value="ECO:0007669"/>
    <property type="project" value="UniProtKB-SubCell"/>
</dbReference>
<dbReference type="RefSeq" id="WP_137343407.1">
    <property type="nucleotide sequence ID" value="NZ_BSQH01000005.1"/>
</dbReference>
<protein>
    <submittedName>
        <fullName evidence="3">NAD-dependent epimerase/dehydratase family protein</fullName>
    </submittedName>
</protein>
<proteinExistence type="predicted"/>
<dbReference type="PANTHER" id="PTHR14097">
    <property type="entry name" value="OXIDOREDUCTASE HTATIP2"/>
    <property type="match status" value="1"/>
</dbReference>
<keyword evidence="4" id="KW-1185">Reference proteome</keyword>
<dbReference type="OrthoDB" id="9798632at2"/>
<accession>A0A4U6CWJ1</accession>
<dbReference type="AlphaFoldDB" id="A0A4U6CWJ1"/>
<dbReference type="EMBL" id="SZVO01000017">
    <property type="protein sequence ID" value="TKT88021.1"/>
    <property type="molecule type" value="Genomic_DNA"/>
</dbReference>
<evidence type="ECO:0000259" key="2">
    <source>
        <dbReference type="Pfam" id="PF01370"/>
    </source>
</evidence>
<dbReference type="PANTHER" id="PTHR14097:SF8">
    <property type="entry name" value="NAD(P)-BINDING DOMAIN-CONTAINING PROTEIN"/>
    <property type="match status" value="1"/>
</dbReference>